<keyword evidence="1 2" id="KW-0413">Isomerase</keyword>
<evidence type="ECO:0000313" key="4">
    <source>
        <dbReference type="Proteomes" id="UP000319516"/>
    </source>
</evidence>
<dbReference type="InterPro" id="IPR013785">
    <property type="entry name" value="Aldolase_TIM"/>
</dbReference>
<dbReference type="RefSeq" id="WP_141785742.1">
    <property type="nucleotide sequence ID" value="NZ_BAAAIK010000001.1"/>
</dbReference>
<dbReference type="PANTHER" id="PTHR21139:SF2">
    <property type="entry name" value="TRIOSEPHOSPHATE ISOMERASE"/>
    <property type="match status" value="1"/>
</dbReference>
<dbReference type="PANTHER" id="PTHR21139">
    <property type="entry name" value="TRIOSEPHOSPHATE ISOMERASE"/>
    <property type="match status" value="1"/>
</dbReference>
<keyword evidence="2" id="KW-0312">Gluconeogenesis</keyword>
<dbReference type="GO" id="GO:0004807">
    <property type="term" value="F:triose-phosphate isomerase activity"/>
    <property type="evidence" value="ECO:0007669"/>
    <property type="project" value="UniProtKB-EC"/>
</dbReference>
<comment type="catalytic activity">
    <reaction evidence="2">
        <text>D-glyceraldehyde 3-phosphate = dihydroxyacetone phosphate</text>
        <dbReference type="Rhea" id="RHEA:18585"/>
        <dbReference type="ChEBI" id="CHEBI:57642"/>
        <dbReference type="ChEBI" id="CHEBI:59776"/>
        <dbReference type="EC" id="5.3.1.1"/>
    </reaction>
</comment>
<dbReference type="Gene3D" id="3.20.20.70">
    <property type="entry name" value="Aldolase class I"/>
    <property type="match status" value="1"/>
</dbReference>
<reference evidence="3 4" key="1">
    <citation type="submission" date="2019-06" db="EMBL/GenBank/DDBJ databases">
        <title>Sequencing the genomes of 1000 actinobacteria strains.</title>
        <authorList>
            <person name="Klenk H.-P."/>
        </authorList>
    </citation>
    <scope>NUCLEOTIDE SEQUENCE [LARGE SCALE GENOMIC DNA]</scope>
    <source>
        <strain evidence="3 4">DSM 12335</strain>
    </source>
</reference>
<sequence length="270" mass="28027">MSRPRFLIGTSHKTYLTQQRAVAWATDVAQICRDHETVRTGQVRTFVLPTHLAVPAALAAVGDAPLAVGAQDVSAHEAGPHTGEVTAAELAEVGCALVAVGHAERRRDHGETDEVVAAKVAAALRHGLVPLICIGERDEGPAEQAVESCRAQTVAALRQAREEGLSGEVVLAYEPVWAIGAANPASAAHIRVVCRALRDLLRTPGEEGAAGVVETGRVVYGGSAGPGLLTEVAPDVDGLFLGRKAHDPRAVRDVLDEAAQIIAAEGGPGE</sequence>
<proteinExistence type="inferred from homology"/>
<gene>
    <name evidence="3" type="ORF">FB467_2952</name>
</gene>
<comment type="subunit">
    <text evidence="2">Homodimer.</text>
</comment>
<keyword evidence="2" id="KW-0963">Cytoplasm</keyword>
<keyword evidence="4" id="KW-1185">Reference proteome</keyword>
<comment type="caution">
    <text evidence="3">The sequence shown here is derived from an EMBL/GenBank/DDBJ whole genome shotgun (WGS) entry which is preliminary data.</text>
</comment>
<dbReference type="InterPro" id="IPR000652">
    <property type="entry name" value="Triosephosphate_isomerase"/>
</dbReference>
<dbReference type="UniPathway" id="UPA00138"/>
<dbReference type="PROSITE" id="PS51440">
    <property type="entry name" value="TIM_2"/>
    <property type="match status" value="1"/>
</dbReference>
<evidence type="ECO:0000256" key="2">
    <source>
        <dbReference type="RuleBase" id="RU363013"/>
    </source>
</evidence>
<comment type="similarity">
    <text evidence="2">Belongs to the triosephosphate isomerase family.</text>
</comment>
<comment type="pathway">
    <text evidence="2">Carbohydrate biosynthesis; gluconeogenesis.</text>
</comment>
<dbReference type="AlphaFoldDB" id="A0A542YUN6"/>
<dbReference type="GO" id="GO:0006094">
    <property type="term" value="P:gluconeogenesis"/>
    <property type="evidence" value="ECO:0007669"/>
    <property type="project" value="UniProtKB-UniPathway"/>
</dbReference>
<dbReference type="Proteomes" id="UP000319516">
    <property type="component" value="Unassembled WGS sequence"/>
</dbReference>
<evidence type="ECO:0000256" key="1">
    <source>
        <dbReference type="ARBA" id="ARBA00023235"/>
    </source>
</evidence>
<evidence type="ECO:0000313" key="3">
    <source>
        <dbReference type="EMBL" id="TQL51790.1"/>
    </source>
</evidence>
<protein>
    <recommendedName>
        <fullName evidence="2">Triosephosphate isomerase</fullName>
        <ecNumber evidence="2">5.3.1.1</ecNumber>
    </recommendedName>
</protein>
<organism evidence="3 4">
    <name type="scientific">Ornithinicoccus hortensis</name>
    <dbReference type="NCBI Taxonomy" id="82346"/>
    <lineage>
        <taxon>Bacteria</taxon>
        <taxon>Bacillati</taxon>
        <taxon>Actinomycetota</taxon>
        <taxon>Actinomycetes</taxon>
        <taxon>Micrococcales</taxon>
        <taxon>Intrasporangiaceae</taxon>
        <taxon>Ornithinicoccus</taxon>
    </lineage>
</organism>
<dbReference type="GO" id="GO:0006096">
    <property type="term" value="P:glycolytic process"/>
    <property type="evidence" value="ECO:0007669"/>
    <property type="project" value="UniProtKB-UniPathway"/>
</dbReference>
<dbReference type="SUPFAM" id="SSF51351">
    <property type="entry name" value="Triosephosphate isomerase (TIM)"/>
    <property type="match status" value="1"/>
</dbReference>
<comment type="pathway">
    <text evidence="2">Carbohydrate degradation; glycolysis; D-glyceraldehyde 3-phosphate from glycerone phosphate: step 1/1.</text>
</comment>
<dbReference type="UniPathway" id="UPA00109">
    <property type="reaction ID" value="UER00189"/>
</dbReference>
<accession>A0A542YUN6</accession>
<dbReference type="EC" id="5.3.1.1" evidence="2"/>
<dbReference type="InterPro" id="IPR035990">
    <property type="entry name" value="TIM_sf"/>
</dbReference>
<name>A0A542YUN6_9MICO</name>
<dbReference type="GO" id="GO:0019563">
    <property type="term" value="P:glycerol catabolic process"/>
    <property type="evidence" value="ECO:0007669"/>
    <property type="project" value="TreeGrafter"/>
</dbReference>
<dbReference type="OrthoDB" id="9809429at2"/>
<keyword evidence="2" id="KW-0324">Glycolysis</keyword>
<dbReference type="EMBL" id="VFOP01000001">
    <property type="protein sequence ID" value="TQL51790.1"/>
    <property type="molecule type" value="Genomic_DNA"/>
</dbReference>
<comment type="subcellular location">
    <subcellularLocation>
        <location evidence="2">Cytoplasm</location>
    </subcellularLocation>
</comment>
<dbReference type="GO" id="GO:0046166">
    <property type="term" value="P:glyceraldehyde-3-phosphate biosynthetic process"/>
    <property type="evidence" value="ECO:0007669"/>
    <property type="project" value="TreeGrafter"/>
</dbReference>
<dbReference type="Pfam" id="PF00121">
    <property type="entry name" value="TIM"/>
    <property type="match status" value="1"/>
</dbReference>
<dbReference type="CDD" id="cd00311">
    <property type="entry name" value="TIM"/>
    <property type="match status" value="1"/>
</dbReference>
<dbReference type="GO" id="GO:0005829">
    <property type="term" value="C:cytosol"/>
    <property type="evidence" value="ECO:0007669"/>
    <property type="project" value="TreeGrafter"/>
</dbReference>